<protein>
    <submittedName>
        <fullName evidence="1">Uncharacterized protein</fullName>
    </submittedName>
</protein>
<reference evidence="1 2" key="1">
    <citation type="submission" date="2013-07" db="EMBL/GenBank/DDBJ databases">
        <authorList>
            <person name="Genoscope - CEA"/>
        </authorList>
    </citation>
    <scope>NUCLEOTIDE SEQUENCE [LARGE SCALE GENOMIC DNA]</scope>
    <source>
        <strain evidence="1 2">G6</strain>
    </source>
</reference>
<dbReference type="KEGG" id="xpo:XPG1_1310"/>
<evidence type="ECO:0000313" key="2">
    <source>
        <dbReference type="Proteomes" id="UP000032735"/>
    </source>
</evidence>
<dbReference type="AlphaFoldDB" id="A0A068R4B1"/>
<proteinExistence type="predicted"/>
<keyword evidence="2" id="KW-1185">Reference proteome</keyword>
<dbReference type="Proteomes" id="UP000032735">
    <property type="component" value="Chromosome"/>
</dbReference>
<sequence length="48" mass="5555">MSGKIEIVCYLFERTKTQQMHKTSCLIKQFMGGEQQRTGLGKICLYLL</sequence>
<evidence type="ECO:0000313" key="1">
    <source>
        <dbReference type="EMBL" id="CDG20965.1"/>
    </source>
</evidence>
<dbReference type="EMBL" id="FO704551">
    <property type="protein sequence ID" value="CDG20965.1"/>
    <property type="molecule type" value="Genomic_DNA"/>
</dbReference>
<dbReference type="STRING" id="1354304.XPG1_1310"/>
<organism evidence="1 2">
    <name type="scientific">Xenorhabdus poinarii G6</name>
    <dbReference type="NCBI Taxonomy" id="1354304"/>
    <lineage>
        <taxon>Bacteria</taxon>
        <taxon>Pseudomonadati</taxon>
        <taxon>Pseudomonadota</taxon>
        <taxon>Gammaproteobacteria</taxon>
        <taxon>Enterobacterales</taxon>
        <taxon>Morganellaceae</taxon>
        <taxon>Xenorhabdus</taxon>
    </lineage>
</organism>
<name>A0A068R4B1_9GAMM</name>
<accession>A0A068R4B1</accession>
<dbReference type="HOGENOM" id="CLU_3159535_0_0_6"/>
<gene>
    <name evidence="1" type="ORF">XPG1_1310</name>
</gene>